<keyword evidence="3" id="KW-1185">Reference proteome</keyword>
<accession>A0A7T7V315</accession>
<sequence length="229" mass="26810">MKKTFADKVIDFNKTLQYSGKLPEGFNVLNPYLDNPETMVVMQKFYHKYYNDSDQRRFIIGINPSRHGAGVTGVPFTDTKRLKSECGIEMKSVHTHEVSSVFMYDMINAFGGVEKFYKEFYINSPFPLAIVRNTKNGWLNANYYDDKQLFEDVKSFMITSLKKHISLGLDTSEVFVLGKKNADFIHKLNKEEKLFDKINVLEHPRYIQQYKSKEKEIYIDKYIVAFSEK</sequence>
<name>A0A7T7V315_9FLAO</name>
<dbReference type="SUPFAM" id="SSF52141">
    <property type="entry name" value="Uracil-DNA glycosylase-like"/>
    <property type="match status" value="1"/>
</dbReference>
<evidence type="ECO:0000259" key="1">
    <source>
        <dbReference type="Pfam" id="PF03167"/>
    </source>
</evidence>
<proteinExistence type="predicted"/>
<dbReference type="KEGG" id="egm:AYC65_20465"/>
<dbReference type="InterPro" id="IPR005122">
    <property type="entry name" value="Uracil-DNA_glycosylase-like"/>
</dbReference>
<feature type="domain" description="Uracil-DNA glycosylase-like" evidence="1">
    <location>
        <begin position="48"/>
        <end position="222"/>
    </location>
</feature>
<dbReference type="Pfam" id="PF03167">
    <property type="entry name" value="UDG"/>
    <property type="match status" value="1"/>
</dbReference>
<dbReference type="GeneID" id="93135301"/>
<protein>
    <submittedName>
        <fullName evidence="2">SMUG2 DNA glycosylase family protein</fullName>
    </submittedName>
</protein>
<dbReference type="Gene3D" id="3.40.470.10">
    <property type="entry name" value="Uracil-DNA glycosylase-like domain"/>
    <property type="match status" value="1"/>
</dbReference>
<dbReference type="AlphaFoldDB" id="A0A7T7V315"/>
<dbReference type="Proteomes" id="UP000595426">
    <property type="component" value="Chromosome"/>
</dbReference>
<dbReference type="EMBL" id="CP067018">
    <property type="protein sequence ID" value="QQN60967.1"/>
    <property type="molecule type" value="Genomic_DNA"/>
</dbReference>
<reference evidence="2 3" key="1">
    <citation type="submission" date="2020-12" db="EMBL/GenBank/DDBJ databases">
        <title>FDA dAtabase for Regulatory Grade micrObial Sequences (FDA-ARGOS): Supporting development and validation of Infectious Disease Dx tests.</title>
        <authorList>
            <person name="Kerrigan L."/>
            <person name="Long C."/>
            <person name="Tallon L."/>
            <person name="Sadzewicz L."/>
            <person name="Zhao X."/>
            <person name="Boylan J."/>
            <person name="Ott S."/>
            <person name="Bowen H."/>
            <person name="Vavikolanu K."/>
            <person name="Mehta A."/>
            <person name="Aluvathingal J."/>
            <person name="Nadendla S."/>
            <person name="Yan Y."/>
            <person name="Sichtig H."/>
        </authorList>
    </citation>
    <scope>NUCLEOTIDE SEQUENCE [LARGE SCALE GENOMIC DNA]</scope>
    <source>
        <strain evidence="2 3">FDAARGOS_1031</strain>
    </source>
</reference>
<evidence type="ECO:0000313" key="3">
    <source>
        <dbReference type="Proteomes" id="UP000595426"/>
    </source>
</evidence>
<evidence type="ECO:0000313" key="2">
    <source>
        <dbReference type="EMBL" id="QQN60967.1"/>
    </source>
</evidence>
<gene>
    <name evidence="2" type="ORF">I6H88_10475</name>
</gene>
<dbReference type="InterPro" id="IPR036895">
    <property type="entry name" value="Uracil-DNA_glycosylase-like_sf"/>
</dbReference>
<dbReference type="RefSeq" id="WP_034870718.1">
    <property type="nucleotide sequence ID" value="NZ_CBCSDR010000008.1"/>
</dbReference>
<dbReference type="InterPro" id="IPR032579">
    <property type="entry name" value="Phe_SMUG2-like"/>
</dbReference>
<dbReference type="CDD" id="cd19375">
    <property type="entry name" value="UDG-F3-like_SMUG2"/>
    <property type="match status" value="1"/>
</dbReference>
<organism evidence="2 3">
    <name type="scientific">Elizabethkingia bruuniana</name>
    <dbReference type="NCBI Taxonomy" id="1756149"/>
    <lineage>
        <taxon>Bacteria</taxon>
        <taxon>Pseudomonadati</taxon>
        <taxon>Bacteroidota</taxon>
        <taxon>Flavobacteriia</taxon>
        <taxon>Flavobacteriales</taxon>
        <taxon>Weeksellaceae</taxon>
        <taxon>Elizabethkingia</taxon>
    </lineage>
</organism>
<dbReference type="OrthoDB" id="7107805at2"/>